<name>H1PQI9_9FUSO</name>
<proteinExistence type="predicted"/>
<dbReference type="EMBL" id="AGWJ02000002">
    <property type="protein sequence ID" value="EHO83664.1"/>
    <property type="molecule type" value="Genomic_DNA"/>
</dbReference>
<dbReference type="Pfam" id="PF03864">
    <property type="entry name" value="Phage_cap_E"/>
    <property type="match status" value="1"/>
</dbReference>
<gene>
    <name evidence="1" type="ORF">HMPREF0402_00682</name>
</gene>
<comment type="caution">
    <text evidence="1">The sequence shown here is derived from an EMBL/GenBank/DDBJ whole genome shotgun (WGS) entry which is preliminary data.</text>
</comment>
<dbReference type="Proteomes" id="UP000003233">
    <property type="component" value="Unassembled WGS sequence"/>
</dbReference>
<reference evidence="1 2" key="1">
    <citation type="submission" date="2012-07" db="EMBL/GenBank/DDBJ databases">
        <title>The Genome Sequence of Fusobacterium ulcerans 12_1B.</title>
        <authorList>
            <consortium name="The Broad Institute Genome Sequencing Platform"/>
            <person name="Earl A."/>
            <person name="Ward D."/>
            <person name="Feldgarden M."/>
            <person name="Gevers D."/>
            <person name="Strauss J."/>
            <person name="Ambrose C.E."/>
            <person name="Allen-Vercoe E."/>
            <person name="Walker B."/>
            <person name="Young S.K."/>
            <person name="Zeng Q."/>
            <person name="Gargeya S."/>
            <person name="Fitzgerald M."/>
            <person name="Haas B."/>
            <person name="Abouelleil A."/>
            <person name="Alvarado L."/>
            <person name="Arachchi H.M."/>
            <person name="Berlin A.M."/>
            <person name="Chapman S.B."/>
            <person name="Goldberg J."/>
            <person name="Griggs A."/>
            <person name="Gujja S."/>
            <person name="Hansen M."/>
            <person name="Howarth C."/>
            <person name="Imamovic A."/>
            <person name="Larimer J."/>
            <person name="McCowen C."/>
            <person name="Montmayeur A."/>
            <person name="Murphy C."/>
            <person name="Neiman D."/>
            <person name="Pearson M."/>
            <person name="Priest M."/>
            <person name="Roberts A."/>
            <person name="Saif S."/>
            <person name="Shea T."/>
            <person name="Sisk P."/>
            <person name="Sykes S."/>
            <person name="Wortman J."/>
            <person name="Nusbaum C."/>
            <person name="Birren B."/>
        </authorList>
    </citation>
    <scope>NUCLEOTIDE SEQUENCE [LARGE SCALE GENOMIC DNA]</scope>
    <source>
        <strain evidence="1 2">12_1B</strain>
    </source>
</reference>
<dbReference type="PATRIC" id="fig|457404.5.peg.580"/>
<dbReference type="Gene3D" id="3.30.1930.10">
    <property type="entry name" value="capsid protein of prophage domain"/>
    <property type="match status" value="1"/>
</dbReference>
<evidence type="ECO:0000313" key="2">
    <source>
        <dbReference type="Proteomes" id="UP000003233"/>
    </source>
</evidence>
<organism evidence="1 2">
    <name type="scientific">Fusobacterium ulcerans 12-1B</name>
    <dbReference type="NCBI Taxonomy" id="457404"/>
    <lineage>
        <taxon>Bacteria</taxon>
        <taxon>Fusobacteriati</taxon>
        <taxon>Fusobacteriota</taxon>
        <taxon>Fusobacteriia</taxon>
        <taxon>Fusobacteriales</taxon>
        <taxon>Fusobacteriaceae</taxon>
        <taxon>Fusobacterium</taxon>
    </lineage>
</organism>
<protein>
    <recommendedName>
        <fullName evidence="3">Phage major capsid protein E</fullName>
    </recommendedName>
</protein>
<dbReference type="InterPro" id="IPR005564">
    <property type="entry name" value="Major_capsid_GpE"/>
</dbReference>
<accession>H1PQI9</accession>
<keyword evidence="2" id="KW-1185">Reference proteome</keyword>
<dbReference type="AlphaFoldDB" id="H1PQI9"/>
<dbReference type="BioCyc" id="FSP457404-HMP:GTSQ-684-MONOMER"/>
<dbReference type="Gene3D" id="3.15.30.10">
    <property type="entry name" value="putative capsid protein of prophage domain like"/>
    <property type="match status" value="1"/>
</dbReference>
<evidence type="ECO:0000313" key="1">
    <source>
        <dbReference type="EMBL" id="EHO83664.1"/>
    </source>
</evidence>
<dbReference type="HOGENOM" id="CLU_065950_0_1_0"/>
<sequence length="342" mass="38544">MSRKIFGLIALTAAIAQIKAPTMFLWDTLIGIEKTERTQKFEVHTKSAGRIKAPLVSKREKGVLIEKQAFEVTMYEPPMLKIYTINYAEELFEQGFGQTQYDDYTSIAKQELAKQLKELKDIAARTKLYMLSTLITTGVCPVEDGKQGIKYGDFNKEILSGTDAFNDPNCDIIAYLEKKQLEIQKKTGIVIDTLIVHPDVTDAIMKNKYVIEYLKMTNANLFQVNHRVEKTPSGEKLIAFLPKLNMTIYSYVDWVRNPDEDEEVDLLPSGTIIGVKKGSFSCHYGALAVRSEAGKRATVHVKKEVVITRYPDDSNDDLIELNSAPLIMPEDAQGWFCAEVLA</sequence>
<dbReference type="RefSeq" id="WP_008696058.1">
    <property type="nucleotide sequence ID" value="NZ_KE161007.1"/>
</dbReference>
<evidence type="ECO:0008006" key="3">
    <source>
        <dbReference type="Google" id="ProtNLM"/>
    </source>
</evidence>